<name>E3S3R3_PYRTT</name>
<dbReference type="KEGG" id="pte:PTT_17144"/>
<reference evidence="2 3" key="1">
    <citation type="journal article" date="2010" name="Genome Biol.">
        <title>A first genome assembly of the barley fungal pathogen Pyrenophora teres f. teres.</title>
        <authorList>
            <person name="Ellwood S.R."/>
            <person name="Liu Z."/>
            <person name="Syme R.A."/>
            <person name="Lai Z."/>
            <person name="Hane J.K."/>
            <person name="Keiper F."/>
            <person name="Moffat C.S."/>
            <person name="Oliver R.P."/>
            <person name="Friesen T.L."/>
        </authorList>
    </citation>
    <scope>NUCLEOTIDE SEQUENCE [LARGE SCALE GENOMIC DNA]</scope>
    <source>
        <strain evidence="2 3">0-1</strain>
    </source>
</reference>
<feature type="compositionally biased region" description="Basic residues" evidence="1">
    <location>
        <begin position="278"/>
        <end position="287"/>
    </location>
</feature>
<dbReference type="HOGENOM" id="CLU_573827_0_0_1"/>
<feature type="compositionally biased region" description="Basic and acidic residues" evidence="1">
    <location>
        <begin position="291"/>
        <end position="301"/>
    </location>
</feature>
<evidence type="ECO:0000313" key="3">
    <source>
        <dbReference type="Proteomes" id="UP000001067"/>
    </source>
</evidence>
<evidence type="ECO:0000313" key="2">
    <source>
        <dbReference type="EMBL" id="EFQ87384.1"/>
    </source>
</evidence>
<feature type="region of interest" description="Disordered" evidence="1">
    <location>
        <begin position="49"/>
        <end position="73"/>
    </location>
</feature>
<gene>
    <name evidence="2" type="ORF">PTT_17144</name>
</gene>
<sequence>MDLFWNGFGLTDKDKQKELGSNAEQVLPKTTAINFFVTHIITALENKPKAVPKQKPNQERKREATEDINQKEHKRMRAESSFRRDRLAKEAEKYTGINPGFAFKNVLYLSLRDKQHQPIMTQSALDTALTHMLGQTRIQVTTAPIWRIMHIKTKQDTSASPEQDENSIGIHNATIEVPPPVMLVPKRLASNSDRVQSQDAHGITSQPDQPEQSREQLASKSDQVQSQDATNNDSRDSDNSEDGEDGDNSHESEHDRDYRERGDSDNDEGNHQHIPSTNKRRGRKKSSSGKARRDCSRESTRAKSSPLPLPVPLPTTQLLGDLPEAELDDVQDTAEGLADDMENGEDIEGLLVKIATAKLNNTEAGVRAMLAPPEFWRSAAHKFGISAVNRLLQQANSPERYIPMPAEFSFAPKLGLMAHQAVGIDRFQELVFGPSGGAVLADLMGLVDRLVIKQTRLNSLFDLLDYKQIKQTKRCL</sequence>
<feature type="compositionally biased region" description="Basic and acidic residues" evidence="1">
    <location>
        <begin position="247"/>
        <end position="271"/>
    </location>
</feature>
<protein>
    <submittedName>
        <fullName evidence="2">Uncharacterized protein</fullName>
    </submittedName>
</protein>
<feature type="compositionally biased region" description="Basic and acidic residues" evidence="1">
    <location>
        <begin position="56"/>
        <end position="73"/>
    </location>
</feature>
<keyword evidence="3" id="KW-1185">Reference proteome</keyword>
<evidence type="ECO:0000256" key="1">
    <source>
        <dbReference type="SAM" id="MobiDB-lite"/>
    </source>
</evidence>
<accession>E3S3R3</accession>
<dbReference type="AlphaFoldDB" id="E3S3R3"/>
<organism evidence="3">
    <name type="scientific">Pyrenophora teres f. teres (strain 0-1)</name>
    <name type="common">Barley net blotch fungus</name>
    <name type="synonym">Drechslera teres f. teres</name>
    <dbReference type="NCBI Taxonomy" id="861557"/>
    <lineage>
        <taxon>Eukaryota</taxon>
        <taxon>Fungi</taxon>
        <taxon>Dikarya</taxon>
        <taxon>Ascomycota</taxon>
        <taxon>Pezizomycotina</taxon>
        <taxon>Dothideomycetes</taxon>
        <taxon>Pleosporomycetidae</taxon>
        <taxon>Pleosporales</taxon>
        <taxon>Pleosporineae</taxon>
        <taxon>Pleosporaceae</taxon>
        <taxon>Pyrenophora</taxon>
    </lineage>
</organism>
<dbReference type="Proteomes" id="UP000001067">
    <property type="component" value="Unassembled WGS sequence"/>
</dbReference>
<proteinExistence type="predicted"/>
<feature type="compositionally biased region" description="Polar residues" evidence="1">
    <location>
        <begin position="190"/>
        <end position="230"/>
    </location>
</feature>
<feature type="region of interest" description="Disordered" evidence="1">
    <location>
        <begin position="190"/>
        <end position="317"/>
    </location>
</feature>
<dbReference type="EMBL" id="GL537040">
    <property type="protein sequence ID" value="EFQ87384.1"/>
    <property type="molecule type" value="Genomic_DNA"/>
</dbReference>